<evidence type="ECO:0008006" key="4">
    <source>
        <dbReference type="Google" id="ProtNLM"/>
    </source>
</evidence>
<organism evidence="2 3">
    <name type="scientific">Geomonas limicola</name>
    <dbReference type="NCBI Taxonomy" id="2740186"/>
    <lineage>
        <taxon>Bacteria</taxon>
        <taxon>Pseudomonadati</taxon>
        <taxon>Thermodesulfobacteriota</taxon>
        <taxon>Desulfuromonadia</taxon>
        <taxon>Geobacterales</taxon>
        <taxon>Geobacteraceae</taxon>
        <taxon>Geomonas</taxon>
    </lineage>
</organism>
<gene>
    <name evidence="2" type="ORF">GMLC_19030</name>
</gene>
<dbReference type="EMBL" id="BLXZ01000003">
    <property type="protein sequence ID" value="GFO68324.1"/>
    <property type="molecule type" value="Genomic_DNA"/>
</dbReference>
<dbReference type="InterPro" id="IPR036909">
    <property type="entry name" value="Cyt_c-like_dom_sf"/>
</dbReference>
<accession>A0A6V8N8R6</accession>
<dbReference type="Proteomes" id="UP000587586">
    <property type="component" value="Unassembled WGS sequence"/>
</dbReference>
<sequence length="119" mass="13076">MKKLLFTLFLVSLSATAAHAGLKVIGKGDNMRLDPASFPPQMKANYEIVRVKCVKCHTLERTIVAVQTGVAPISGQPFDRNATKAYGVKMLRKPDSNMSKPEVKASVDLLNYLLSEAER</sequence>
<keyword evidence="3" id="KW-1185">Reference proteome</keyword>
<dbReference type="RefSeq" id="WP_183360836.1">
    <property type="nucleotide sequence ID" value="NZ_BLXZ01000003.1"/>
</dbReference>
<evidence type="ECO:0000256" key="1">
    <source>
        <dbReference type="SAM" id="SignalP"/>
    </source>
</evidence>
<proteinExistence type="predicted"/>
<feature type="chain" id="PRO_5027668332" description="Cytochrome c domain-containing protein" evidence="1">
    <location>
        <begin position="21"/>
        <end position="119"/>
    </location>
</feature>
<reference evidence="3" key="1">
    <citation type="submission" date="2020-06" db="EMBL/GenBank/DDBJ databases">
        <title>Draft genomic sequecing of Geomonas sp. Red745.</title>
        <authorList>
            <person name="Itoh H."/>
            <person name="Xu Z.X."/>
            <person name="Ushijima N."/>
            <person name="Masuda Y."/>
            <person name="Shiratori Y."/>
            <person name="Senoo K."/>
        </authorList>
    </citation>
    <scope>NUCLEOTIDE SEQUENCE [LARGE SCALE GENOMIC DNA]</scope>
    <source>
        <strain evidence="3">Red745</strain>
    </source>
</reference>
<dbReference type="GO" id="GO:0009055">
    <property type="term" value="F:electron transfer activity"/>
    <property type="evidence" value="ECO:0007669"/>
    <property type="project" value="InterPro"/>
</dbReference>
<evidence type="ECO:0000313" key="2">
    <source>
        <dbReference type="EMBL" id="GFO68324.1"/>
    </source>
</evidence>
<keyword evidence="1" id="KW-0732">Signal</keyword>
<dbReference type="SUPFAM" id="SSF46626">
    <property type="entry name" value="Cytochrome c"/>
    <property type="match status" value="1"/>
</dbReference>
<evidence type="ECO:0000313" key="3">
    <source>
        <dbReference type="Proteomes" id="UP000587586"/>
    </source>
</evidence>
<protein>
    <recommendedName>
        <fullName evidence="4">Cytochrome c domain-containing protein</fullName>
    </recommendedName>
</protein>
<comment type="caution">
    <text evidence="2">The sequence shown here is derived from an EMBL/GenBank/DDBJ whole genome shotgun (WGS) entry which is preliminary data.</text>
</comment>
<dbReference type="AlphaFoldDB" id="A0A6V8N8R6"/>
<feature type="signal peptide" evidence="1">
    <location>
        <begin position="1"/>
        <end position="20"/>
    </location>
</feature>
<dbReference type="GO" id="GO:0020037">
    <property type="term" value="F:heme binding"/>
    <property type="evidence" value="ECO:0007669"/>
    <property type="project" value="InterPro"/>
</dbReference>
<name>A0A6V8N8R6_9BACT</name>